<dbReference type="Gene3D" id="1.10.3720.10">
    <property type="entry name" value="MetI-like"/>
    <property type="match status" value="1"/>
</dbReference>
<dbReference type="InterPro" id="IPR000515">
    <property type="entry name" value="MetI-like"/>
</dbReference>
<feature type="transmembrane region" description="Helical" evidence="7">
    <location>
        <begin position="123"/>
        <end position="143"/>
    </location>
</feature>
<keyword evidence="3" id="KW-1003">Cell membrane</keyword>
<feature type="transmembrane region" description="Helical" evidence="7">
    <location>
        <begin position="257"/>
        <end position="277"/>
    </location>
</feature>
<proteinExistence type="inferred from homology"/>
<evidence type="ECO:0000256" key="6">
    <source>
        <dbReference type="ARBA" id="ARBA00023136"/>
    </source>
</evidence>
<dbReference type="Pfam" id="PF00528">
    <property type="entry name" value="BPD_transp_1"/>
    <property type="match status" value="1"/>
</dbReference>
<feature type="transmembrane region" description="Helical" evidence="7">
    <location>
        <begin position="201"/>
        <end position="223"/>
    </location>
</feature>
<reference evidence="9" key="1">
    <citation type="submission" date="2019-09" db="EMBL/GenBank/DDBJ databases">
        <title>Characterisation of the sponge microbiome using genome-centric metagenomics.</title>
        <authorList>
            <person name="Engelberts J.P."/>
            <person name="Robbins S.J."/>
            <person name="De Goeij J.M."/>
            <person name="Aranda M."/>
            <person name="Bell S.C."/>
            <person name="Webster N.S."/>
        </authorList>
    </citation>
    <scope>NUCLEOTIDE SEQUENCE</scope>
    <source>
        <strain evidence="9">SB0664_bin_27</strain>
    </source>
</reference>
<dbReference type="InterPro" id="IPR050366">
    <property type="entry name" value="BP-dependent_transpt_permease"/>
</dbReference>
<comment type="caution">
    <text evidence="9">The sequence shown here is derived from an EMBL/GenBank/DDBJ whole genome shotgun (WGS) entry which is preliminary data.</text>
</comment>
<dbReference type="PROSITE" id="PS50928">
    <property type="entry name" value="ABC_TM1"/>
    <property type="match status" value="1"/>
</dbReference>
<organism evidence="9">
    <name type="scientific">Caldilineaceae bacterium SB0664_bin_27</name>
    <dbReference type="NCBI Taxonomy" id="2605260"/>
    <lineage>
        <taxon>Bacteria</taxon>
        <taxon>Bacillati</taxon>
        <taxon>Chloroflexota</taxon>
        <taxon>Caldilineae</taxon>
        <taxon>Caldilineales</taxon>
        <taxon>Caldilineaceae</taxon>
    </lineage>
</organism>
<evidence type="ECO:0000259" key="8">
    <source>
        <dbReference type="PROSITE" id="PS50928"/>
    </source>
</evidence>
<protein>
    <submittedName>
        <fullName evidence="9">ABC transporter permease</fullName>
    </submittedName>
</protein>
<evidence type="ECO:0000256" key="4">
    <source>
        <dbReference type="ARBA" id="ARBA00022692"/>
    </source>
</evidence>
<dbReference type="CDD" id="cd06261">
    <property type="entry name" value="TM_PBP2"/>
    <property type="match status" value="1"/>
</dbReference>
<keyword evidence="4 7" id="KW-0812">Transmembrane</keyword>
<feature type="transmembrane region" description="Helical" evidence="7">
    <location>
        <begin position="149"/>
        <end position="170"/>
    </location>
</feature>
<dbReference type="InterPro" id="IPR035906">
    <property type="entry name" value="MetI-like_sf"/>
</dbReference>
<dbReference type="SUPFAM" id="SSF161098">
    <property type="entry name" value="MetI-like"/>
    <property type="match status" value="1"/>
</dbReference>
<dbReference type="InterPro" id="IPR025966">
    <property type="entry name" value="OppC_N"/>
</dbReference>
<comment type="similarity">
    <text evidence="7">Belongs to the binding-protein-dependent transport system permease family.</text>
</comment>
<feature type="domain" description="ABC transmembrane type-1" evidence="8">
    <location>
        <begin position="88"/>
        <end position="277"/>
    </location>
</feature>
<keyword evidence="2 7" id="KW-0813">Transport</keyword>
<accession>A0A6B0YTX3</accession>
<evidence type="ECO:0000256" key="1">
    <source>
        <dbReference type="ARBA" id="ARBA00004651"/>
    </source>
</evidence>
<keyword evidence="6 7" id="KW-0472">Membrane</keyword>
<evidence type="ECO:0000256" key="7">
    <source>
        <dbReference type="RuleBase" id="RU363032"/>
    </source>
</evidence>
<gene>
    <name evidence="9" type="ORF">F4Y42_09020</name>
</gene>
<evidence type="ECO:0000256" key="2">
    <source>
        <dbReference type="ARBA" id="ARBA00022448"/>
    </source>
</evidence>
<feature type="transmembrane region" description="Helical" evidence="7">
    <location>
        <begin position="27"/>
        <end position="48"/>
    </location>
</feature>
<dbReference type="GO" id="GO:0055085">
    <property type="term" value="P:transmembrane transport"/>
    <property type="evidence" value="ECO:0007669"/>
    <property type="project" value="InterPro"/>
</dbReference>
<comment type="subcellular location">
    <subcellularLocation>
        <location evidence="1 7">Cell membrane</location>
        <topology evidence="1 7">Multi-pass membrane protein</topology>
    </subcellularLocation>
</comment>
<keyword evidence="5 7" id="KW-1133">Transmembrane helix</keyword>
<dbReference type="AlphaFoldDB" id="A0A6B0YTX3"/>
<evidence type="ECO:0000256" key="5">
    <source>
        <dbReference type="ARBA" id="ARBA00022989"/>
    </source>
</evidence>
<name>A0A6B0YTX3_9CHLR</name>
<evidence type="ECO:0000256" key="3">
    <source>
        <dbReference type="ARBA" id="ARBA00022475"/>
    </source>
</evidence>
<dbReference type="PANTHER" id="PTHR43386">
    <property type="entry name" value="OLIGOPEPTIDE TRANSPORT SYSTEM PERMEASE PROTEIN APPC"/>
    <property type="match status" value="1"/>
</dbReference>
<dbReference type="GO" id="GO:0005886">
    <property type="term" value="C:plasma membrane"/>
    <property type="evidence" value="ECO:0007669"/>
    <property type="project" value="UniProtKB-SubCell"/>
</dbReference>
<feature type="transmembrane region" description="Helical" evidence="7">
    <location>
        <begin position="92"/>
        <end position="116"/>
    </location>
</feature>
<dbReference type="Pfam" id="PF12911">
    <property type="entry name" value="OppC_N"/>
    <property type="match status" value="1"/>
</dbReference>
<dbReference type="PANTHER" id="PTHR43386:SF1">
    <property type="entry name" value="D,D-DIPEPTIDE TRANSPORT SYSTEM PERMEASE PROTEIN DDPC-RELATED"/>
    <property type="match status" value="1"/>
</dbReference>
<dbReference type="EMBL" id="VXRG01000074">
    <property type="protein sequence ID" value="MXY93575.1"/>
    <property type="molecule type" value="Genomic_DNA"/>
</dbReference>
<sequence>MASELIQEQQTRTYWQDVWQRLRRHRVALVALIVFGVITLYSAAGPLFSSYSISKTDLRSRLIAPSSEHYFGTDELGRDIALRIMVGGRVSLFVGFSVSLFSLLIGVVIGSISGYFGGYLDSVLMRFTDIMLSIPSLPLLLILSRYGGGSVFSIILILSVFSWMGLARIVRGTILSIKQRDFVEAARMTGARNGRIVFRHILPSTLAPVIVNATLTLGFAIIAESSLSYLGLGVQPPTPTWGQMLIGAQQFMESAPWLALIPGIFLFVTLLCINFLGDGLRDALDPKMTLQN</sequence>
<evidence type="ECO:0000313" key="9">
    <source>
        <dbReference type="EMBL" id="MXY93575.1"/>
    </source>
</evidence>